<evidence type="ECO:0000256" key="5">
    <source>
        <dbReference type="ARBA" id="ARBA00022989"/>
    </source>
</evidence>
<dbReference type="Proteomes" id="UP000325440">
    <property type="component" value="Unassembled WGS sequence"/>
</dbReference>
<dbReference type="InterPro" id="IPR000832">
    <property type="entry name" value="GPCR_2_secretin-like"/>
</dbReference>
<dbReference type="InterPro" id="IPR017981">
    <property type="entry name" value="GPCR_2-like_7TM"/>
</dbReference>
<evidence type="ECO:0000259" key="12">
    <source>
        <dbReference type="PROSITE" id="PS50261"/>
    </source>
</evidence>
<keyword evidence="14" id="KW-1185">Reference proteome</keyword>
<dbReference type="GO" id="GO:0007166">
    <property type="term" value="P:cell surface receptor signaling pathway"/>
    <property type="evidence" value="ECO:0007669"/>
    <property type="project" value="InterPro"/>
</dbReference>
<dbReference type="SUPFAM" id="SSF111418">
    <property type="entry name" value="Hormone receptor domain"/>
    <property type="match status" value="1"/>
</dbReference>
<gene>
    <name evidence="13" type="ORF">CINCED_3A000390</name>
</gene>
<comment type="subcellular location">
    <subcellularLocation>
        <location evidence="1">Cell membrane</location>
        <topology evidence="1">Multi-pass membrane protein</topology>
    </subcellularLocation>
</comment>
<evidence type="ECO:0000256" key="2">
    <source>
        <dbReference type="ARBA" id="ARBA00005314"/>
    </source>
</evidence>
<dbReference type="GO" id="GO:0008528">
    <property type="term" value="F:G protein-coupled peptide receptor activity"/>
    <property type="evidence" value="ECO:0007669"/>
    <property type="project" value="TreeGrafter"/>
</dbReference>
<keyword evidence="6" id="KW-0297">G-protein coupled receptor</keyword>
<evidence type="ECO:0000256" key="8">
    <source>
        <dbReference type="ARBA" id="ARBA00023170"/>
    </source>
</evidence>
<feature type="transmembrane region" description="Helical" evidence="10">
    <location>
        <begin position="111"/>
        <end position="133"/>
    </location>
</feature>
<protein>
    <submittedName>
        <fullName evidence="13">GPCR, family 2, diuretic hormone receptor,GPCR, family 2, extracellular hormone receptor domain,GPCR</fullName>
    </submittedName>
</protein>
<dbReference type="InterPro" id="IPR001879">
    <property type="entry name" value="GPCR_2_extracellular_dom"/>
</dbReference>
<evidence type="ECO:0000256" key="4">
    <source>
        <dbReference type="ARBA" id="ARBA00022692"/>
    </source>
</evidence>
<feature type="transmembrane region" description="Helical" evidence="10">
    <location>
        <begin position="266"/>
        <end position="291"/>
    </location>
</feature>
<keyword evidence="7 10" id="KW-0472">Membrane</keyword>
<evidence type="ECO:0000259" key="11">
    <source>
        <dbReference type="PROSITE" id="PS50227"/>
    </source>
</evidence>
<evidence type="ECO:0000256" key="6">
    <source>
        <dbReference type="ARBA" id="ARBA00023040"/>
    </source>
</evidence>
<keyword evidence="3" id="KW-1003">Cell membrane</keyword>
<dbReference type="GO" id="GO:0005886">
    <property type="term" value="C:plasma membrane"/>
    <property type="evidence" value="ECO:0007669"/>
    <property type="project" value="UniProtKB-SubCell"/>
</dbReference>
<feature type="transmembrane region" description="Helical" evidence="10">
    <location>
        <begin position="215"/>
        <end position="234"/>
    </location>
</feature>
<dbReference type="GO" id="GO:0017046">
    <property type="term" value="F:peptide hormone binding"/>
    <property type="evidence" value="ECO:0007669"/>
    <property type="project" value="TreeGrafter"/>
</dbReference>
<feature type="transmembrane region" description="Helical" evidence="10">
    <location>
        <begin position="145"/>
        <end position="162"/>
    </location>
</feature>
<keyword evidence="8 13" id="KW-0675">Receptor</keyword>
<dbReference type="Pfam" id="PF02793">
    <property type="entry name" value="HRM"/>
    <property type="match status" value="1"/>
</dbReference>
<keyword evidence="4 10" id="KW-0812">Transmembrane</keyword>
<comment type="similarity">
    <text evidence="2">Belongs to the G-protein coupled receptor 2 family.</text>
</comment>
<name>A0A5E4MP47_9HEMI</name>
<dbReference type="PANTHER" id="PTHR45620:SF15">
    <property type="entry name" value="DIURETIC HORMONE 44 RECEPTOR 1-RELATED"/>
    <property type="match status" value="1"/>
</dbReference>
<dbReference type="Gene3D" id="4.10.1240.10">
    <property type="entry name" value="GPCR, family 2, extracellular hormone receptor domain"/>
    <property type="match status" value="1"/>
</dbReference>
<evidence type="ECO:0000256" key="7">
    <source>
        <dbReference type="ARBA" id="ARBA00023136"/>
    </source>
</evidence>
<feature type="transmembrane region" description="Helical" evidence="10">
    <location>
        <begin position="188"/>
        <end position="208"/>
    </location>
</feature>
<dbReference type="PROSITE" id="PS50261">
    <property type="entry name" value="G_PROTEIN_RECEP_F2_4"/>
    <property type="match status" value="1"/>
</dbReference>
<accession>A0A5E4MP47</accession>
<evidence type="ECO:0000256" key="9">
    <source>
        <dbReference type="ARBA" id="ARBA00023224"/>
    </source>
</evidence>
<keyword evidence="9" id="KW-0807">Transducer</keyword>
<evidence type="ECO:0000313" key="13">
    <source>
        <dbReference type="EMBL" id="VVC33436.1"/>
    </source>
</evidence>
<dbReference type="Gene3D" id="1.20.1070.10">
    <property type="entry name" value="Rhodopsin 7-helix transmembrane proteins"/>
    <property type="match status" value="1"/>
</dbReference>
<dbReference type="SMART" id="SM00008">
    <property type="entry name" value="HormR"/>
    <property type="match status" value="1"/>
</dbReference>
<feature type="transmembrane region" description="Helical" evidence="10">
    <location>
        <begin position="340"/>
        <end position="366"/>
    </location>
</feature>
<evidence type="ECO:0000256" key="1">
    <source>
        <dbReference type="ARBA" id="ARBA00004651"/>
    </source>
</evidence>
<feature type="domain" description="G-protein coupled receptors family 2 profile 2" evidence="12">
    <location>
        <begin position="108"/>
        <end position="367"/>
    </location>
</feature>
<dbReference type="GO" id="GO:0007188">
    <property type="term" value="P:adenylate cyclase-modulating G protein-coupled receptor signaling pathway"/>
    <property type="evidence" value="ECO:0007669"/>
    <property type="project" value="TreeGrafter"/>
</dbReference>
<dbReference type="PRINTS" id="PR00249">
    <property type="entry name" value="GPCRSECRETIN"/>
</dbReference>
<feature type="domain" description="G-protein coupled receptors family 2 profile 1" evidence="11">
    <location>
        <begin position="17"/>
        <end position="92"/>
    </location>
</feature>
<dbReference type="GO" id="GO:0008036">
    <property type="term" value="F:diuretic hormone receptor activity"/>
    <property type="evidence" value="ECO:0007669"/>
    <property type="project" value="InterPro"/>
</dbReference>
<dbReference type="PANTHER" id="PTHR45620">
    <property type="entry name" value="PDF RECEPTOR-LIKE PROTEIN-RELATED"/>
    <property type="match status" value="1"/>
</dbReference>
<evidence type="ECO:0000313" key="14">
    <source>
        <dbReference type="Proteomes" id="UP000325440"/>
    </source>
</evidence>
<sequence length="465" mass="53496">MAIINETTSWSPPQEEKCWSFYEFRPDNWTGCNASSDTLMCWPATLANTTISQPCFKELNGILYDSSNNASRTCFQNSSWSLTNYSNCTILYPSPANVAGTDDTINVILSLYTAGHCLSLIMTALAIFVFCWFKELKCLRNKIHTNLMASYFVADLIWLLTYTNLTDTNAYKCALLVWPLYYFTMTNYFWAFIEGLYLFILVVDTFFLDRLQLRTYLGIGWGIPLVVASIWGMTKVYVPTTQNLDVYNETTHKKSCVLMTSNGIDWIYVIPIIVVLFINLLYLLKIMWVLITKIRSTNTTEIHRYKKAAKALLVLIPLLGLAFCLDFIDPRFWNTDYKLLIDIFCYGRVVITSTQGFNVSLLYCFFNHEVQNTLKDHIIRWKEKRRFIAAREKYGQSWLSQKNRNICHNMGAKEPWIPVENSNGRSSSCISNTTTSSAMSTTKLLNTTIEIPDDTGYLQQEQDSC</sequence>
<organism evidence="13 14">
    <name type="scientific">Cinara cedri</name>
    <dbReference type="NCBI Taxonomy" id="506608"/>
    <lineage>
        <taxon>Eukaryota</taxon>
        <taxon>Metazoa</taxon>
        <taxon>Ecdysozoa</taxon>
        <taxon>Arthropoda</taxon>
        <taxon>Hexapoda</taxon>
        <taxon>Insecta</taxon>
        <taxon>Pterygota</taxon>
        <taxon>Neoptera</taxon>
        <taxon>Paraneoptera</taxon>
        <taxon>Hemiptera</taxon>
        <taxon>Sternorrhyncha</taxon>
        <taxon>Aphidomorpha</taxon>
        <taxon>Aphidoidea</taxon>
        <taxon>Aphididae</taxon>
        <taxon>Lachninae</taxon>
        <taxon>Cinara</taxon>
    </lineage>
</organism>
<keyword evidence="5 10" id="KW-1133">Transmembrane helix</keyword>
<dbReference type="SUPFAM" id="SSF81321">
    <property type="entry name" value="Family A G protein-coupled receptor-like"/>
    <property type="match status" value="1"/>
</dbReference>
<dbReference type="OrthoDB" id="6022368at2759"/>
<dbReference type="PROSITE" id="PS50227">
    <property type="entry name" value="G_PROTEIN_RECEP_F2_3"/>
    <property type="match status" value="1"/>
</dbReference>
<proteinExistence type="inferred from homology"/>
<feature type="transmembrane region" description="Helical" evidence="10">
    <location>
        <begin position="311"/>
        <end position="328"/>
    </location>
</feature>
<dbReference type="InterPro" id="IPR036445">
    <property type="entry name" value="GPCR_2_extracell_dom_sf"/>
</dbReference>
<dbReference type="PRINTS" id="PR01127">
    <property type="entry name" value="DIUHORMONER"/>
</dbReference>
<dbReference type="AlphaFoldDB" id="A0A5E4MP47"/>
<dbReference type="Pfam" id="PF00002">
    <property type="entry name" value="7tm_2"/>
    <property type="match status" value="1"/>
</dbReference>
<dbReference type="EMBL" id="CABPRJ010000968">
    <property type="protein sequence ID" value="VVC33436.1"/>
    <property type="molecule type" value="Genomic_DNA"/>
</dbReference>
<dbReference type="InterPro" id="IPR002001">
    <property type="entry name" value="GPCR_2_diuretic_rcpt"/>
</dbReference>
<evidence type="ECO:0000256" key="10">
    <source>
        <dbReference type="SAM" id="Phobius"/>
    </source>
</evidence>
<reference evidence="13 14" key="1">
    <citation type="submission" date="2019-08" db="EMBL/GenBank/DDBJ databases">
        <authorList>
            <person name="Alioto T."/>
            <person name="Alioto T."/>
            <person name="Gomez Garrido J."/>
        </authorList>
    </citation>
    <scope>NUCLEOTIDE SEQUENCE [LARGE SCALE GENOMIC DNA]</scope>
</reference>
<evidence type="ECO:0000256" key="3">
    <source>
        <dbReference type="ARBA" id="ARBA00022475"/>
    </source>
</evidence>
<dbReference type="InterPro" id="IPR050332">
    <property type="entry name" value="GPCR_2"/>
</dbReference>